<dbReference type="InterPro" id="IPR036259">
    <property type="entry name" value="MFS_trans_sf"/>
</dbReference>
<dbReference type="Gene3D" id="1.20.1250.20">
    <property type="entry name" value="MFS general substrate transporter like domains"/>
    <property type="match status" value="1"/>
</dbReference>
<evidence type="ECO:0000313" key="9">
    <source>
        <dbReference type="Proteomes" id="UP000666369"/>
    </source>
</evidence>
<feature type="transmembrane region" description="Helical" evidence="6">
    <location>
        <begin position="274"/>
        <end position="297"/>
    </location>
</feature>
<name>A0ABX0FGL3_9BURK</name>
<keyword evidence="3 6" id="KW-0812">Transmembrane</keyword>
<dbReference type="Proteomes" id="UP000666369">
    <property type="component" value="Unassembled WGS sequence"/>
</dbReference>
<proteinExistence type="predicted"/>
<dbReference type="Pfam" id="PF07690">
    <property type="entry name" value="MFS_1"/>
    <property type="match status" value="1"/>
</dbReference>
<evidence type="ECO:0000256" key="5">
    <source>
        <dbReference type="ARBA" id="ARBA00023136"/>
    </source>
</evidence>
<reference evidence="8 9" key="1">
    <citation type="submission" date="2020-01" db="EMBL/GenBank/DDBJ databases">
        <authorList>
            <person name="Lee S.D."/>
        </authorList>
    </citation>
    <scope>NUCLEOTIDE SEQUENCE [LARGE SCALE GENOMIC DNA]</scope>
    <source>
        <strain evidence="8 9">SAP-35</strain>
    </source>
</reference>
<evidence type="ECO:0000259" key="7">
    <source>
        <dbReference type="PROSITE" id="PS50850"/>
    </source>
</evidence>
<feature type="transmembrane region" description="Helical" evidence="6">
    <location>
        <begin position="162"/>
        <end position="184"/>
    </location>
</feature>
<dbReference type="EMBL" id="JAADJT010000002">
    <property type="protein sequence ID" value="NGZ83663.1"/>
    <property type="molecule type" value="Genomic_DNA"/>
</dbReference>
<dbReference type="PANTHER" id="PTHR43124:SF10">
    <property type="entry name" value="PURINE EFFLUX PUMP PBUE"/>
    <property type="match status" value="1"/>
</dbReference>
<reference evidence="9" key="2">
    <citation type="submission" date="2023-07" db="EMBL/GenBank/DDBJ databases">
        <title>Duganella aceri sp. nov., isolated from tree sap.</title>
        <authorList>
            <person name="Kim I.S."/>
        </authorList>
    </citation>
    <scope>NUCLEOTIDE SEQUENCE [LARGE SCALE GENOMIC DNA]</scope>
    <source>
        <strain evidence="9">SAP-35</strain>
    </source>
</reference>
<evidence type="ECO:0000313" key="8">
    <source>
        <dbReference type="EMBL" id="NGZ83663.1"/>
    </source>
</evidence>
<dbReference type="PROSITE" id="PS50850">
    <property type="entry name" value="MFS"/>
    <property type="match status" value="1"/>
</dbReference>
<keyword evidence="5 6" id="KW-0472">Membrane</keyword>
<evidence type="ECO:0000256" key="6">
    <source>
        <dbReference type="SAM" id="Phobius"/>
    </source>
</evidence>
<feature type="transmembrane region" description="Helical" evidence="6">
    <location>
        <begin position="303"/>
        <end position="321"/>
    </location>
</feature>
<feature type="domain" description="Major facilitator superfamily (MFS) profile" evidence="7">
    <location>
        <begin position="10"/>
        <end position="392"/>
    </location>
</feature>
<keyword evidence="4 6" id="KW-1133">Transmembrane helix</keyword>
<dbReference type="InterPro" id="IPR020846">
    <property type="entry name" value="MFS_dom"/>
</dbReference>
<accession>A0ABX0FGL3</accession>
<feature type="transmembrane region" description="Helical" evidence="6">
    <location>
        <begin position="71"/>
        <end position="93"/>
    </location>
</feature>
<comment type="subcellular location">
    <subcellularLocation>
        <location evidence="1">Cell membrane</location>
        <topology evidence="1">Multi-pass membrane protein</topology>
    </subcellularLocation>
</comment>
<feature type="transmembrane region" description="Helical" evidence="6">
    <location>
        <begin position="371"/>
        <end position="388"/>
    </location>
</feature>
<feature type="transmembrane region" description="Helical" evidence="6">
    <location>
        <begin position="134"/>
        <end position="156"/>
    </location>
</feature>
<dbReference type="InterPro" id="IPR050189">
    <property type="entry name" value="MFS_Efflux_Transporters"/>
</dbReference>
<dbReference type="InterPro" id="IPR011701">
    <property type="entry name" value="MFS"/>
</dbReference>
<comment type="caution">
    <text evidence="8">The sequence shown here is derived from an EMBL/GenBank/DDBJ whole genome shotgun (WGS) entry which is preliminary data.</text>
</comment>
<protein>
    <submittedName>
        <fullName evidence="8">MFS transporter</fullName>
    </submittedName>
</protein>
<evidence type="ECO:0000256" key="4">
    <source>
        <dbReference type="ARBA" id="ARBA00022989"/>
    </source>
</evidence>
<keyword evidence="2" id="KW-1003">Cell membrane</keyword>
<gene>
    <name evidence="8" type="ORF">GW587_05245</name>
</gene>
<feature type="transmembrane region" description="Helical" evidence="6">
    <location>
        <begin position="328"/>
        <end position="351"/>
    </location>
</feature>
<feature type="transmembrane region" description="Helical" evidence="6">
    <location>
        <begin position="204"/>
        <end position="224"/>
    </location>
</feature>
<dbReference type="SUPFAM" id="SSF103473">
    <property type="entry name" value="MFS general substrate transporter"/>
    <property type="match status" value="1"/>
</dbReference>
<evidence type="ECO:0000256" key="3">
    <source>
        <dbReference type="ARBA" id="ARBA00022692"/>
    </source>
</evidence>
<dbReference type="CDD" id="cd17324">
    <property type="entry name" value="MFS_NepI_like"/>
    <property type="match status" value="1"/>
</dbReference>
<organism evidence="8 9">
    <name type="scientific">Duganella aceris</name>
    <dbReference type="NCBI Taxonomy" id="2703883"/>
    <lineage>
        <taxon>Bacteria</taxon>
        <taxon>Pseudomonadati</taxon>
        <taxon>Pseudomonadota</taxon>
        <taxon>Betaproteobacteria</taxon>
        <taxon>Burkholderiales</taxon>
        <taxon>Oxalobacteraceae</taxon>
        <taxon>Telluria group</taxon>
        <taxon>Duganella</taxon>
    </lineage>
</organism>
<feature type="transmembrane region" description="Helical" evidence="6">
    <location>
        <begin position="244"/>
        <end position="262"/>
    </location>
</feature>
<feature type="transmembrane region" description="Helical" evidence="6">
    <location>
        <begin position="12"/>
        <end position="33"/>
    </location>
</feature>
<evidence type="ECO:0000256" key="1">
    <source>
        <dbReference type="ARBA" id="ARBA00004651"/>
    </source>
</evidence>
<feature type="transmembrane region" description="Helical" evidence="6">
    <location>
        <begin position="105"/>
        <end position="127"/>
    </location>
</feature>
<evidence type="ECO:0000256" key="2">
    <source>
        <dbReference type="ARBA" id="ARBA00022475"/>
    </source>
</evidence>
<keyword evidence="9" id="KW-1185">Reference proteome</keyword>
<dbReference type="PANTHER" id="PTHR43124">
    <property type="entry name" value="PURINE EFFLUX PUMP PBUE"/>
    <property type="match status" value="1"/>
</dbReference>
<sequence length="401" mass="40698">MDTRISSNAPLYWLAVGTFAVGTESFMIAGLLPGMAADLAVSVATAGQLVTVFALAYALSSPILTALTGHIGRRALLIVAMGGFALANVAAWLAHDYWQLMAARVLLAFAAGLYVPGANALASAVVAPEKRGSAIAIVNGGLSLAIAFGVPLGAMIGDGMGWRATFGGVAALSVLATAGLVFGLPPGIGANLGTATLAERVKTAARPAILSTLLVTTLWAMASYTTYTYLALFIGARTNLHGAQVGYILFAWGASAALGLFISGKAIDRRGPSAVIVPALLTSALSFILLSASAHLLPRALEIWPAAIAVIAWGIAHWAFYPAQQTTLVGVAGVKAAPIVLSLNASFMYLGFSLGAALGSLTLTYSGVADLGYASAASMSAALALTLANGRRQAIKTPNPA</sequence>
<dbReference type="RefSeq" id="WP_166099494.1">
    <property type="nucleotide sequence ID" value="NZ_JAADJT010000002.1"/>
</dbReference>